<name>A0A427XQN7_9TREE</name>
<dbReference type="RefSeq" id="XP_028475827.1">
    <property type="nucleotide sequence ID" value="XM_028623853.1"/>
</dbReference>
<dbReference type="STRING" id="105984.A0A427XQN7"/>
<organism evidence="3 4">
    <name type="scientific">Apiotrichum porosum</name>
    <dbReference type="NCBI Taxonomy" id="105984"/>
    <lineage>
        <taxon>Eukaryota</taxon>
        <taxon>Fungi</taxon>
        <taxon>Dikarya</taxon>
        <taxon>Basidiomycota</taxon>
        <taxon>Agaricomycotina</taxon>
        <taxon>Tremellomycetes</taxon>
        <taxon>Trichosporonales</taxon>
        <taxon>Trichosporonaceae</taxon>
        <taxon>Apiotrichum</taxon>
    </lineage>
</organism>
<keyword evidence="1" id="KW-0175">Coiled coil</keyword>
<evidence type="ECO:0000256" key="2">
    <source>
        <dbReference type="SAM" id="MobiDB-lite"/>
    </source>
</evidence>
<comment type="caution">
    <text evidence="3">The sequence shown here is derived from an EMBL/GenBank/DDBJ whole genome shotgun (WGS) entry which is preliminary data.</text>
</comment>
<feature type="region of interest" description="Disordered" evidence="2">
    <location>
        <begin position="1"/>
        <end position="76"/>
    </location>
</feature>
<protein>
    <submittedName>
        <fullName evidence="3">Uncharacterized protein</fullName>
    </submittedName>
</protein>
<evidence type="ECO:0000313" key="3">
    <source>
        <dbReference type="EMBL" id="RSH81108.1"/>
    </source>
</evidence>
<keyword evidence="4" id="KW-1185">Reference proteome</keyword>
<feature type="compositionally biased region" description="Polar residues" evidence="2">
    <location>
        <begin position="10"/>
        <end position="42"/>
    </location>
</feature>
<feature type="compositionally biased region" description="Basic and acidic residues" evidence="2">
    <location>
        <begin position="457"/>
        <end position="466"/>
    </location>
</feature>
<dbReference type="Proteomes" id="UP000279236">
    <property type="component" value="Unassembled WGS sequence"/>
</dbReference>
<feature type="region of interest" description="Disordered" evidence="2">
    <location>
        <begin position="309"/>
        <end position="414"/>
    </location>
</feature>
<feature type="compositionally biased region" description="Low complexity" evidence="2">
    <location>
        <begin position="352"/>
        <end position="365"/>
    </location>
</feature>
<dbReference type="EMBL" id="RSCE01000007">
    <property type="protein sequence ID" value="RSH81108.1"/>
    <property type="molecule type" value="Genomic_DNA"/>
</dbReference>
<gene>
    <name evidence="3" type="ORF">EHS24_008542</name>
</gene>
<feature type="coiled-coil region" evidence="1">
    <location>
        <begin position="495"/>
        <end position="529"/>
    </location>
</feature>
<evidence type="ECO:0000256" key="1">
    <source>
        <dbReference type="SAM" id="Coils"/>
    </source>
</evidence>
<reference evidence="3 4" key="1">
    <citation type="submission" date="2018-11" db="EMBL/GenBank/DDBJ databases">
        <title>Genome sequence of Apiotrichum porosum DSM 27194.</title>
        <authorList>
            <person name="Aliyu H."/>
            <person name="Gorte O."/>
            <person name="Ochsenreither K."/>
        </authorList>
    </citation>
    <scope>NUCLEOTIDE SEQUENCE [LARGE SCALE GENOMIC DNA]</scope>
    <source>
        <strain evidence="3 4">DSM 27194</strain>
    </source>
</reference>
<feature type="region of interest" description="Disordered" evidence="2">
    <location>
        <begin position="435"/>
        <end position="493"/>
    </location>
</feature>
<feature type="region of interest" description="Disordered" evidence="2">
    <location>
        <begin position="219"/>
        <end position="256"/>
    </location>
</feature>
<sequence>MSHPTESRLPRSNSSASLRSINNVVTSPEVATTKIAQRTSVLGPQRKTALPVGTTKLARAAQSKRKSFTGASTGVVGPTAPEVTTAAAPPTQTQTCVNPSASAASVSQIPRSAIPRPPTMTNLVAAAAAASTTAATTATKPASQPSTISTGVNAATLAALTGTAAGGASTRVLRNRTLSRPASIAVMPSTSGLPRSASQHNLGLKAPDKASIPLKLEKDKHKHKHKVADKEKDKPLVGAKRVPLPGPTPAVKDDSAKSALHGITKPRPVSMIEKSPVPGAGGTKATPPLAASGLRVPLPRIQLTDDAVRNVESPTPLPGSLAASKNRTKSVSPPPALVLGQPKPIPSPAPAPATATATPGSTISSKLKVKAGMTPARPARALRRILPETPALRTLLNRERNRPRLPSVGGDDDARLDQSLLSSLTEADISLASSTSFSQLTPPSHRAGRSSMGGNTSRDRSYHVLDPDSSVASRSSNRNGTTDNGAHAASSHQAHTLLRAELSTVQAERKALEARVASLIQEEERLKGIVDTAMRDREHAMVIAEEAEAQRDTLRWEGVMASVEEGMEENMAMKSTISAMRALVEVW</sequence>
<feature type="compositionally biased region" description="Polar residues" evidence="2">
    <location>
        <begin position="470"/>
        <end position="493"/>
    </location>
</feature>
<proteinExistence type="predicted"/>
<accession>A0A427XQN7</accession>
<dbReference type="AlphaFoldDB" id="A0A427XQN7"/>
<feature type="region of interest" description="Disordered" evidence="2">
    <location>
        <begin position="269"/>
        <end position="291"/>
    </location>
</feature>
<evidence type="ECO:0000313" key="4">
    <source>
        <dbReference type="Proteomes" id="UP000279236"/>
    </source>
</evidence>
<dbReference type="GeneID" id="39593085"/>